<dbReference type="SUPFAM" id="SSF52540">
    <property type="entry name" value="P-loop containing nucleoside triphosphate hydrolases"/>
    <property type="match status" value="1"/>
</dbReference>
<dbReference type="NCBIfam" id="TIGR03348">
    <property type="entry name" value="VI_IcmF"/>
    <property type="match status" value="1"/>
</dbReference>
<dbReference type="Proteomes" id="UP000584642">
    <property type="component" value="Unassembled WGS sequence"/>
</dbReference>
<dbReference type="Pfam" id="PF06761">
    <property type="entry name" value="IcmF-related"/>
    <property type="match status" value="1"/>
</dbReference>
<dbReference type="InterPro" id="IPR017731">
    <property type="entry name" value="TssM1-like"/>
</dbReference>
<feature type="transmembrane region" description="Helical" evidence="1">
    <location>
        <begin position="52"/>
        <end position="69"/>
    </location>
</feature>
<accession>A0ABX2TJP6</accession>
<proteinExistence type="predicted"/>
<gene>
    <name evidence="4" type="primary">tssM</name>
    <name evidence="4" type="ORF">HND93_27140</name>
</gene>
<dbReference type="InterPro" id="IPR025743">
    <property type="entry name" value="TssM1_N"/>
</dbReference>
<evidence type="ECO:0000259" key="2">
    <source>
        <dbReference type="Pfam" id="PF06761"/>
    </source>
</evidence>
<reference evidence="4 5" key="1">
    <citation type="submission" date="2020-05" db="EMBL/GenBank/DDBJ databases">
        <title>Azospirillum oleiclasticum sp. nov, a nitrogen-fixing and heavy crude oil-emulsifying bacterium isolated from the crude oil of Yumen Oilfield.</title>
        <authorList>
            <person name="Wu D."/>
            <person name="Cai M."/>
            <person name="Zhang X."/>
        </authorList>
    </citation>
    <scope>NUCLEOTIDE SEQUENCE [LARGE SCALE GENOMIC DNA]</scope>
    <source>
        <strain evidence="4 5">ROY-1-1-2</strain>
    </source>
</reference>
<comment type="caution">
    <text evidence="4">The sequence shown here is derived from an EMBL/GenBank/DDBJ whole genome shotgun (WGS) entry which is preliminary data.</text>
</comment>
<dbReference type="InterPro" id="IPR027417">
    <property type="entry name" value="P-loop_NTPase"/>
</dbReference>
<feature type="domain" description="IcmF-related" evidence="2">
    <location>
        <begin position="527"/>
        <end position="678"/>
    </location>
</feature>
<feature type="transmembrane region" description="Helical" evidence="1">
    <location>
        <begin position="460"/>
        <end position="480"/>
    </location>
</feature>
<feature type="domain" description="Type VI secretion system component TssM1 N-terminal" evidence="3">
    <location>
        <begin position="202"/>
        <end position="466"/>
    </location>
</feature>
<evidence type="ECO:0000313" key="5">
    <source>
        <dbReference type="Proteomes" id="UP000584642"/>
    </source>
</evidence>
<dbReference type="InterPro" id="IPR053156">
    <property type="entry name" value="T6SS_TssM-like"/>
</dbReference>
<keyword evidence="1" id="KW-0812">Transmembrane</keyword>
<evidence type="ECO:0000259" key="3">
    <source>
        <dbReference type="Pfam" id="PF14331"/>
    </source>
</evidence>
<keyword evidence="1" id="KW-1133">Transmembrane helix</keyword>
<dbReference type="PANTHER" id="PTHR36153:SF1">
    <property type="entry name" value="TYPE VI SECRETION SYSTEM COMPONENT TSSM1"/>
    <property type="match status" value="1"/>
</dbReference>
<organism evidence="4 5">
    <name type="scientific">Azospirillum oleiclasticum</name>
    <dbReference type="NCBI Taxonomy" id="2735135"/>
    <lineage>
        <taxon>Bacteria</taxon>
        <taxon>Pseudomonadati</taxon>
        <taxon>Pseudomonadota</taxon>
        <taxon>Alphaproteobacteria</taxon>
        <taxon>Rhodospirillales</taxon>
        <taxon>Azospirillaceae</taxon>
        <taxon>Azospirillum</taxon>
    </lineage>
</organism>
<dbReference type="Pfam" id="PF14331">
    <property type="entry name" value="IcmF-related_N"/>
    <property type="match status" value="1"/>
</dbReference>
<sequence length="682" mass="75056">MARKTRNPMDRLTATPRMRWLVTLAGALALALLGWHLGPLLSVGGFRPLEDPFSRAMPGLAALAGWVLLNRRADRHDRRANRRLIEALATHDDPDLRASVDELDGVRERAEDALKRLRTQRFGSRWTGRYAYQLPWYLVIGAPGSGKTTAIAEAGLATSAVAGGRPVQGMGGTRTCDWWFTDRAVLIDTAGRYTTQDSRAAVDGRVWNGLLDILREHRPRQPINGVIVTISLADLATWSHAERRAQALALRQRLGELRRHLGLRLPVYALCTKADLVAGFAAFFDFLPQEERDQVWGASFATDDRRAAMASGTSARASGRVAGPVAERVRGAMAGLLRRLDERMFERLHQEPDQERRSAAFGFPAQLSALEGPLEELLATACEPEPGEEAVMLRGVYFTSARQGGPAVDRVVTGLAALAPAAQEPVETGSFFLRRLLPEVVFPEANLAGLDRETARRRRLADGLALGGTLAAALAFALFWTVSFQGNAALIARADAAVTAAETRLKALDTPPRSLTRVEDTDFAGILPALDALRTLPMGWTERTDWPPVELTGGLYQGKRIGRSAEAVYRRALRSVFLSRVVLRLEERLRTGWARPDELVLTLRAYRMIGGREPLDRAYLAEWLAGDWQRTLPGAENEGRRRALGDHLAALFEVGFAPIPVDDLLADRVRQVIEQASARRPS</sequence>
<keyword evidence="5" id="KW-1185">Reference proteome</keyword>
<dbReference type="RefSeq" id="WP_180285170.1">
    <property type="nucleotide sequence ID" value="NZ_JABFDB010000027.1"/>
</dbReference>
<dbReference type="EMBL" id="JABFDB010000027">
    <property type="protein sequence ID" value="NYZ23392.1"/>
    <property type="molecule type" value="Genomic_DNA"/>
</dbReference>
<keyword evidence="1" id="KW-0472">Membrane</keyword>
<name>A0ABX2TJP6_9PROT</name>
<evidence type="ECO:0000313" key="4">
    <source>
        <dbReference type="EMBL" id="NYZ23392.1"/>
    </source>
</evidence>
<evidence type="ECO:0000256" key="1">
    <source>
        <dbReference type="SAM" id="Phobius"/>
    </source>
</evidence>
<dbReference type="InterPro" id="IPR009612">
    <property type="entry name" value="IcmF-rel"/>
</dbReference>
<protein>
    <submittedName>
        <fullName evidence="4">Type VI secretion system membrane subunit TssM</fullName>
    </submittedName>
</protein>
<dbReference type="PANTHER" id="PTHR36153">
    <property type="entry name" value="INNER MEMBRANE PROTEIN-RELATED"/>
    <property type="match status" value="1"/>
</dbReference>